<keyword evidence="2" id="KW-0808">Transferase</keyword>
<dbReference type="SMART" id="SM00065">
    <property type="entry name" value="GAF"/>
    <property type="match status" value="1"/>
</dbReference>
<dbReference type="SUPFAM" id="SSF55781">
    <property type="entry name" value="GAF domain-like"/>
    <property type="match status" value="1"/>
</dbReference>
<evidence type="ECO:0000313" key="3">
    <source>
        <dbReference type="Proteomes" id="UP000494216"/>
    </source>
</evidence>
<protein>
    <submittedName>
        <fullName evidence="2">Sensor protein ZraS</fullName>
        <ecNumber evidence="2">2.7.13.3</ecNumber>
    </submittedName>
</protein>
<dbReference type="Gene3D" id="3.30.450.40">
    <property type="match status" value="1"/>
</dbReference>
<dbReference type="PROSITE" id="PS50112">
    <property type="entry name" value="PAS"/>
    <property type="match status" value="1"/>
</dbReference>
<keyword evidence="3" id="KW-1185">Reference proteome</keyword>
<sequence>MPLDKAQQLDWIHDLYRLGQSDLLQNNANEIFNRILRHIVKGFNAGTGSLALYQGDDNSRLSIVAGIGLPEECMGSVIAHDDGIIGWVIKNRKPLLLKGDVTSDPRFHSPIRREQSSIPSTAICWPLQLNGRVIGALSVNSVDEQACYTEDDLEFGRVLVNLITLVIDNARLHHEKEQRIEQYTIANKYYMEVNQQLEVTRHRLEQSDKRLNDILDSLDSVVWSVTPSTFAPFYLNRAAEDVYGYPVSDFFVQPGLWLDIICPDDRDNVKNCLEQLKNNTIKKSPIASIIRTRNSIGCAAICVIFLIPMRYWRTLMALQPILRNIKMPRIY</sequence>
<dbReference type="EC" id="2.7.13.3" evidence="2"/>
<feature type="domain" description="PAS" evidence="1">
    <location>
        <begin position="207"/>
        <end position="280"/>
    </location>
</feature>
<evidence type="ECO:0000313" key="2">
    <source>
        <dbReference type="EMBL" id="CAA9892821.1"/>
    </source>
</evidence>
<evidence type="ECO:0000259" key="1">
    <source>
        <dbReference type="PROSITE" id="PS50112"/>
    </source>
</evidence>
<dbReference type="SUPFAM" id="SSF55785">
    <property type="entry name" value="PYP-like sensor domain (PAS domain)"/>
    <property type="match status" value="1"/>
</dbReference>
<dbReference type="SMART" id="SM00091">
    <property type="entry name" value="PAS"/>
    <property type="match status" value="1"/>
</dbReference>
<dbReference type="InterPro" id="IPR003018">
    <property type="entry name" value="GAF"/>
</dbReference>
<dbReference type="InterPro" id="IPR029016">
    <property type="entry name" value="GAF-like_dom_sf"/>
</dbReference>
<dbReference type="Proteomes" id="UP000494216">
    <property type="component" value="Unassembled WGS sequence"/>
</dbReference>
<dbReference type="EMBL" id="CADCXN010000116">
    <property type="protein sequence ID" value="CAA9892821.1"/>
    <property type="molecule type" value="Genomic_DNA"/>
</dbReference>
<dbReference type="RefSeq" id="WP_217426604.1">
    <property type="nucleotide sequence ID" value="NZ_CADCXN010000116.1"/>
</dbReference>
<dbReference type="InterPro" id="IPR000014">
    <property type="entry name" value="PAS"/>
</dbReference>
<dbReference type="InterPro" id="IPR013655">
    <property type="entry name" value="PAS_fold_3"/>
</dbReference>
<name>A0A8S0WSJ5_9GAMM</name>
<dbReference type="Pfam" id="PF13185">
    <property type="entry name" value="GAF_2"/>
    <property type="match status" value="1"/>
</dbReference>
<proteinExistence type="predicted"/>
<dbReference type="AlphaFoldDB" id="A0A8S0WSJ5"/>
<dbReference type="InterPro" id="IPR035965">
    <property type="entry name" value="PAS-like_dom_sf"/>
</dbReference>
<comment type="caution">
    <text evidence="2">The sequence shown here is derived from an EMBL/GenBank/DDBJ whole genome shotgun (WGS) entry which is preliminary data.</text>
</comment>
<gene>
    <name evidence="2" type="ORF">METHB2_820008</name>
</gene>
<dbReference type="Gene3D" id="3.30.450.20">
    <property type="entry name" value="PAS domain"/>
    <property type="match status" value="1"/>
</dbReference>
<dbReference type="GO" id="GO:0004673">
    <property type="term" value="F:protein histidine kinase activity"/>
    <property type="evidence" value="ECO:0007669"/>
    <property type="project" value="UniProtKB-EC"/>
</dbReference>
<organism evidence="2 3">
    <name type="scientific">Candidatus Methylobacter favarea</name>
    <dbReference type="NCBI Taxonomy" id="2707345"/>
    <lineage>
        <taxon>Bacteria</taxon>
        <taxon>Pseudomonadati</taxon>
        <taxon>Pseudomonadota</taxon>
        <taxon>Gammaproteobacteria</taxon>
        <taxon>Methylococcales</taxon>
        <taxon>Methylococcaceae</taxon>
        <taxon>Methylobacter</taxon>
    </lineage>
</organism>
<accession>A0A8S0WSJ5</accession>
<dbReference type="Pfam" id="PF08447">
    <property type="entry name" value="PAS_3"/>
    <property type="match status" value="1"/>
</dbReference>
<reference evidence="2 3" key="1">
    <citation type="submission" date="2020-02" db="EMBL/GenBank/DDBJ databases">
        <authorList>
            <person name="Hogendoorn C."/>
        </authorList>
    </citation>
    <scope>NUCLEOTIDE SEQUENCE [LARGE SCALE GENOMIC DNA]</scope>
    <source>
        <strain evidence="2">METHB21</strain>
    </source>
</reference>